<name>A0A7S8J005_9BACT</name>
<gene>
    <name evidence="1" type="ORF">Nkreftii_002304</name>
</gene>
<sequence>MALPIVGQKVSLLFPLRRKDWNNAEQGNLRHNDESKAGRPSVLITGLLSIPDVQMVRHAVSACLIVRLPWRNPFSGWRAD</sequence>
<dbReference type="Proteomes" id="UP000593737">
    <property type="component" value="Chromosome"/>
</dbReference>
<dbReference type="AlphaFoldDB" id="A0A7S8J005"/>
<dbReference type="EMBL" id="CP047423">
    <property type="protein sequence ID" value="QPD04530.1"/>
    <property type="molecule type" value="Genomic_DNA"/>
</dbReference>
<evidence type="ECO:0000313" key="1">
    <source>
        <dbReference type="EMBL" id="QPD04530.1"/>
    </source>
</evidence>
<protein>
    <submittedName>
        <fullName evidence="1">Uncharacterized protein</fullName>
    </submittedName>
</protein>
<accession>A0A7S8J005</accession>
<organism evidence="1 2">
    <name type="scientific">Candidatus Nitrospira kreftii</name>
    <dbReference type="NCBI Taxonomy" id="2652173"/>
    <lineage>
        <taxon>Bacteria</taxon>
        <taxon>Pseudomonadati</taxon>
        <taxon>Nitrospirota</taxon>
        <taxon>Nitrospiria</taxon>
        <taxon>Nitrospirales</taxon>
        <taxon>Nitrospiraceae</taxon>
        <taxon>Nitrospira</taxon>
    </lineage>
</organism>
<evidence type="ECO:0000313" key="2">
    <source>
        <dbReference type="Proteomes" id="UP000593737"/>
    </source>
</evidence>
<dbReference type="KEGG" id="nkf:Nkreftii_002304"/>
<reference evidence="1 2" key="1">
    <citation type="journal article" date="2020" name="ISME J.">
        <title>Enrichment and physiological characterization of a novel comammox Nitrospira indicates ammonium inhibition of complete nitrification.</title>
        <authorList>
            <person name="Sakoula D."/>
            <person name="Koch H."/>
            <person name="Frank J."/>
            <person name="Jetten M.S.M."/>
            <person name="van Kessel M.A.H.J."/>
            <person name="Lucker S."/>
        </authorList>
    </citation>
    <scope>NUCLEOTIDE SEQUENCE [LARGE SCALE GENOMIC DNA]</scope>
    <source>
        <strain evidence="1">Comreactor17</strain>
    </source>
</reference>
<proteinExistence type="predicted"/>